<organism evidence="1 2">
    <name type="scientific">Rugamonas rubra</name>
    <dbReference type="NCBI Taxonomy" id="758825"/>
    <lineage>
        <taxon>Bacteria</taxon>
        <taxon>Pseudomonadati</taxon>
        <taxon>Pseudomonadota</taxon>
        <taxon>Betaproteobacteria</taxon>
        <taxon>Burkholderiales</taxon>
        <taxon>Oxalobacteraceae</taxon>
        <taxon>Telluria group</taxon>
        <taxon>Rugamonas</taxon>
    </lineage>
</organism>
<dbReference type="Proteomes" id="UP000199470">
    <property type="component" value="Unassembled WGS sequence"/>
</dbReference>
<evidence type="ECO:0000313" key="1">
    <source>
        <dbReference type="EMBL" id="SFM54793.1"/>
    </source>
</evidence>
<dbReference type="RefSeq" id="WP_093389894.1">
    <property type="nucleotide sequence ID" value="NZ_FOTW01000023.1"/>
</dbReference>
<dbReference type="AlphaFoldDB" id="A0A1I4RS28"/>
<accession>A0A1I4RS28</accession>
<evidence type="ECO:0000313" key="2">
    <source>
        <dbReference type="Proteomes" id="UP000199470"/>
    </source>
</evidence>
<protein>
    <submittedName>
        <fullName evidence="1">Uncharacterized protein</fullName>
    </submittedName>
</protein>
<name>A0A1I4RS28_9BURK</name>
<gene>
    <name evidence="1" type="ORF">SAMN02982985_04439</name>
</gene>
<dbReference type="EMBL" id="FOTW01000023">
    <property type="protein sequence ID" value="SFM54793.1"/>
    <property type="molecule type" value="Genomic_DNA"/>
</dbReference>
<keyword evidence="2" id="KW-1185">Reference proteome</keyword>
<reference evidence="1 2" key="1">
    <citation type="submission" date="2016-10" db="EMBL/GenBank/DDBJ databases">
        <authorList>
            <person name="de Groot N.N."/>
        </authorList>
    </citation>
    <scope>NUCLEOTIDE SEQUENCE [LARGE SCALE GENOMIC DNA]</scope>
    <source>
        <strain evidence="1 2">ATCC 43154</strain>
    </source>
</reference>
<proteinExistence type="predicted"/>
<sequence length="221" mass="23931">MTISIKSLIAHCVNQVIRQHYPVQYCSLCHVYAIVGANLISIVLDRVYRPVAGLAAVDCGGGQLMRMADNAAFANPTGGAYHCWIESADRHGGDDVDVVDLTFRHNHTYAVKNDFTWQRELPPDYLWGLRSQIVLQADIDALPESFPDGTVWLQETDEGWGWMMDQLAAHQNAFVALTAEALKLLQASLPPDSALLPAAPAARPGALRTGSAPASAPAPIC</sequence>
<dbReference type="OrthoDB" id="8774522at2"/>